<protein>
    <submittedName>
        <fullName evidence="3">Uu.00g048710.m01.CDS01</fullName>
    </submittedName>
</protein>
<feature type="compositionally biased region" description="Low complexity" evidence="1">
    <location>
        <begin position="79"/>
        <end position="95"/>
    </location>
</feature>
<keyword evidence="4" id="KW-1185">Reference proteome</keyword>
<accession>A0AAI8VBV3</accession>
<sequence>MAPAAEHINELSSRYGCNYGYDGYGNCRNYSGWSYWGRWVFTAVLVVVILAVFFLLACIKARRRRRGGAQPMYGTGWMAGNQGNQQYNNPQGYNQAPPPAYGAPQGQAYPMNNQYQTTDGYYGQQSGVQQPKDVHNNPTTANNDYAPPAGPPPGK</sequence>
<dbReference type="EMBL" id="CAUWAG010000003">
    <property type="protein sequence ID" value="CAJ2502018.1"/>
    <property type="molecule type" value="Genomic_DNA"/>
</dbReference>
<name>A0AAI8VBV3_9PEZI</name>
<organism evidence="3 4">
    <name type="scientific">Anthostomella pinea</name>
    <dbReference type="NCBI Taxonomy" id="933095"/>
    <lineage>
        <taxon>Eukaryota</taxon>
        <taxon>Fungi</taxon>
        <taxon>Dikarya</taxon>
        <taxon>Ascomycota</taxon>
        <taxon>Pezizomycotina</taxon>
        <taxon>Sordariomycetes</taxon>
        <taxon>Xylariomycetidae</taxon>
        <taxon>Xylariales</taxon>
        <taxon>Xylariaceae</taxon>
        <taxon>Anthostomella</taxon>
    </lineage>
</organism>
<dbReference type="AlphaFoldDB" id="A0AAI8VBV3"/>
<evidence type="ECO:0000313" key="4">
    <source>
        <dbReference type="Proteomes" id="UP001295740"/>
    </source>
</evidence>
<comment type="caution">
    <text evidence="3">The sequence shown here is derived from an EMBL/GenBank/DDBJ whole genome shotgun (WGS) entry which is preliminary data.</text>
</comment>
<keyword evidence="2" id="KW-0472">Membrane</keyword>
<dbReference type="Proteomes" id="UP001295740">
    <property type="component" value="Unassembled WGS sequence"/>
</dbReference>
<feature type="compositionally biased region" description="Low complexity" evidence="1">
    <location>
        <begin position="102"/>
        <end position="125"/>
    </location>
</feature>
<proteinExistence type="predicted"/>
<keyword evidence="2" id="KW-0812">Transmembrane</keyword>
<keyword evidence="2" id="KW-1133">Transmembrane helix</keyword>
<feature type="region of interest" description="Disordered" evidence="1">
    <location>
        <begin position="79"/>
        <end position="155"/>
    </location>
</feature>
<dbReference type="GO" id="GO:0016192">
    <property type="term" value="P:vesicle-mediated transport"/>
    <property type="evidence" value="ECO:0007669"/>
    <property type="project" value="TreeGrafter"/>
</dbReference>
<evidence type="ECO:0000256" key="1">
    <source>
        <dbReference type="SAM" id="MobiDB-lite"/>
    </source>
</evidence>
<dbReference type="PANTHER" id="PTHR28187">
    <property type="entry name" value="PROTEIN RCR1-RELATED"/>
    <property type="match status" value="1"/>
</dbReference>
<evidence type="ECO:0000313" key="3">
    <source>
        <dbReference type="EMBL" id="CAJ2502018.1"/>
    </source>
</evidence>
<evidence type="ECO:0000256" key="2">
    <source>
        <dbReference type="SAM" id="Phobius"/>
    </source>
</evidence>
<gene>
    <name evidence="3" type="ORF">KHLLAP_LOCUS2486</name>
</gene>
<feature type="transmembrane region" description="Helical" evidence="2">
    <location>
        <begin position="39"/>
        <end position="59"/>
    </location>
</feature>
<dbReference type="Pfam" id="PF12273">
    <property type="entry name" value="RCR"/>
    <property type="match status" value="1"/>
</dbReference>
<dbReference type="InterPro" id="IPR020999">
    <property type="entry name" value="Chitin_synth_reg_RCR"/>
</dbReference>
<reference evidence="3" key="1">
    <citation type="submission" date="2023-10" db="EMBL/GenBank/DDBJ databases">
        <authorList>
            <person name="Hackl T."/>
        </authorList>
    </citation>
    <scope>NUCLEOTIDE SEQUENCE</scope>
</reference>
<dbReference type="PANTHER" id="PTHR28187:SF1">
    <property type="entry name" value="PROTEIN RCR1-RELATED"/>
    <property type="match status" value="1"/>
</dbReference>